<feature type="region of interest" description="Disordered" evidence="1">
    <location>
        <begin position="209"/>
        <end position="248"/>
    </location>
</feature>
<protein>
    <submittedName>
        <fullName evidence="3">Uncharacterized protein LOC116658224</fullName>
    </submittedName>
</protein>
<feature type="compositionally biased region" description="Basic residues" evidence="1">
    <location>
        <begin position="214"/>
        <end position="230"/>
    </location>
</feature>
<dbReference type="AlphaFoldDB" id="A0A8B8RKK1"/>
<dbReference type="GeneID" id="116658224"/>
<name>A0A8B8RKK1_CAMFR</name>
<gene>
    <name evidence="3" type="primary">LOC116658224</name>
</gene>
<feature type="compositionally biased region" description="Low complexity" evidence="1">
    <location>
        <begin position="142"/>
        <end position="153"/>
    </location>
</feature>
<feature type="compositionally biased region" description="Basic residues" evidence="1">
    <location>
        <begin position="238"/>
        <end position="248"/>
    </location>
</feature>
<dbReference type="KEGG" id="cfr:116658224"/>
<accession>A0A8B8RKK1</accession>
<sequence>MYWVINYAILPRMRMQSERQKNTTALGISFFFSGAPSSASLQLCLVVVRQANTSDTWFIHLQLHSQVKCHHISARVVPPDSSPGAARAGCAWWGLRLRLPGRGPVGIGWVVLLLTSPSPVLGAVYPPHPGSSAASPCPPVPSSGCEGTLARAPPAGPPPALRRPTIPGWGAPWRSGGQETAGAAQVTRGSLVCPLRCSPGAVRKDGLVWLQNERRRKKKKKTKTGKKHKTAQLGACGGRKKKKNRHKS</sequence>
<dbReference type="Proteomes" id="UP000694856">
    <property type="component" value="Chromosome 20"/>
</dbReference>
<dbReference type="RefSeq" id="XP_032318468.1">
    <property type="nucleotide sequence ID" value="XM_032462577.1"/>
</dbReference>
<proteinExistence type="predicted"/>
<evidence type="ECO:0000256" key="1">
    <source>
        <dbReference type="SAM" id="MobiDB-lite"/>
    </source>
</evidence>
<evidence type="ECO:0000313" key="2">
    <source>
        <dbReference type="Proteomes" id="UP000694856"/>
    </source>
</evidence>
<reference evidence="3" key="1">
    <citation type="submission" date="2025-08" db="UniProtKB">
        <authorList>
            <consortium name="RefSeq"/>
        </authorList>
    </citation>
    <scope>IDENTIFICATION</scope>
    <source>
        <tissue evidence="3">Ear skin</tissue>
    </source>
</reference>
<feature type="region of interest" description="Disordered" evidence="1">
    <location>
        <begin position="131"/>
        <end position="182"/>
    </location>
</feature>
<evidence type="ECO:0000313" key="3">
    <source>
        <dbReference type="RefSeq" id="XP_032318468.1"/>
    </source>
</evidence>
<organism evidence="2 3">
    <name type="scientific">Camelus ferus</name>
    <name type="common">Wild bactrian camel</name>
    <name type="synonym">Camelus bactrianus ferus</name>
    <dbReference type="NCBI Taxonomy" id="419612"/>
    <lineage>
        <taxon>Eukaryota</taxon>
        <taxon>Metazoa</taxon>
        <taxon>Chordata</taxon>
        <taxon>Craniata</taxon>
        <taxon>Vertebrata</taxon>
        <taxon>Euteleostomi</taxon>
        <taxon>Mammalia</taxon>
        <taxon>Eutheria</taxon>
        <taxon>Laurasiatheria</taxon>
        <taxon>Artiodactyla</taxon>
        <taxon>Tylopoda</taxon>
        <taxon>Camelidae</taxon>
        <taxon>Camelus</taxon>
    </lineage>
</organism>
<keyword evidence="2" id="KW-1185">Reference proteome</keyword>